<feature type="region of interest" description="Disordered" evidence="1">
    <location>
        <begin position="22"/>
        <end position="44"/>
    </location>
</feature>
<accession>A3KJS1</accession>
<reference evidence="2" key="1">
    <citation type="journal article" date="2006" name="Mol. Biol. Evol.">
        <title>Evolution of the terminal regions of the Streptomyces linear chromosome.</title>
        <authorList>
            <person name="Choulet F."/>
            <person name="Aigle B."/>
            <person name="Gallois A."/>
            <person name="Mangenot S."/>
            <person name="Gerbaud C."/>
            <person name="Truong C."/>
            <person name="Francou F.X."/>
            <person name="Fourrier C."/>
            <person name="Guerineau M."/>
            <person name="Decaris B."/>
            <person name="Barbe V."/>
            <person name="Pernodet J.L."/>
            <person name="Leblond P."/>
        </authorList>
    </citation>
    <scope>NUCLEOTIDE SEQUENCE</scope>
    <source>
        <strain evidence="2">ATCC 23877</strain>
    </source>
</reference>
<evidence type="ECO:0000313" key="2">
    <source>
        <dbReference type="EMBL" id="CAJ89956.1"/>
    </source>
</evidence>
<gene>
    <name evidence="2" type="ORF">SAML0970</name>
</gene>
<sequence>MPAREGVRRRRARVEQPLALTGSTCGERVGPTLRRHPGRALRPTRGIRTTDDLFRNCRARLPLLSPDRGAVRSARLDGSPSAVPSAAPSCVRAGEPCDR</sequence>
<organism evidence="2">
    <name type="scientific">Streptomyces ambofaciens (strain ATCC 23877 / 3486 / DSM 40053 / JCM 4204 / NBRC 12836 / NRRL B-2516)</name>
    <dbReference type="NCBI Taxonomy" id="278992"/>
    <lineage>
        <taxon>Bacteria</taxon>
        <taxon>Bacillati</taxon>
        <taxon>Actinomycetota</taxon>
        <taxon>Actinomycetes</taxon>
        <taxon>Kitasatosporales</taxon>
        <taxon>Streptomycetaceae</taxon>
        <taxon>Streptomyces</taxon>
    </lineage>
</organism>
<feature type="compositionally biased region" description="Low complexity" evidence="1">
    <location>
        <begin position="79"/>
        <end position="89"/>
    </location>
</feature>
<dbReference type="AlphaFoldDB" id="A3KJS1"/>
<feature type="region of interest" description="Disordered" evidence="1">
    <location>
        <begin position="75"/>
        <end position="99"/>
    </location>
</feature>
<evidence type="ECO:0000256" key="1">
    <source>
        <dbReference type="SAM" id="MobiDB-lite"/>
    </source>
</evidence>
<proteinExistence type="predicted"/>
<name>A3KJS1_STRA7</name>
<dbReference type="EMBL" id="AM238663">
    <property type="protein sequence ID" value="CAJ89956.1"/>
    <property type="molecule type" value="Genomic_DNA"/>
</dbReference>
<protein>
    <submittedName>
        <fullName evidence="2">Uncharacterized protein</fullName>
    </submittedName>
</protein>